<dbReference type="InterPro" id="IPR052980">
    <property type="entry name" value="Crinkler_effector"/>
</dbReference>
<dbReference type="Proteomes" id="UP000002640">
    <property type="component" value="Unassembled WGS sequence"/>
</dbReference>
<dbReference type="AlphaFoldDB" id="G4ZPE3"/>
<dbReference type="KEGG" id="psoj:PHYSODRAFT_506731"/>
<reference evidence="1 2" key="1">
    <citation type="journal article" date="2006" name="Science">
        <title>Phytophthora genome sequences uncover evolutionary origins and mechanisms of pathogenesis.</title>
        <authorList>
            <person name="Tyler B.M."/>
            <person name="Tripathy S."/>
            <person name="Zhang X."/>
            <person name="Dehal P."/>
            <person name="Jiang R.H."/>
            <person name="Aerts A."/>
            <person name="Arredondo F.D."/>
            <person name="Baxter L."/>
            <person name="Bensasson D."/>
            <person name="Beynon J.L."/>
            <person name="Chapman J."/>
            <person name="Damasceno C.M."/>
            <person name="Dorrance A.E."/>
            <person name="Dou D."/>
            <person name="Dickerman A.W."/>
            <person name="Dubchak I.L."/>
            <person name="Garbelotto M."/>
            <person name="Gijzen M."/>
            <person name="Gordon S.G."/>
            <person name="Govers F."/>
            <person name="Grunwald N.J."/>
            <person name="Huang W."/>
            <person name="Ivors K.L."/>
            <person name="Jones R.W."/>
            <person name="Kamoun S."/>
            <person name="Krampis K."/>
            <person name="Lamour K.H."/>
            <person name="Lee M.K."/>
            <person name="McDonald W.H."/>
            <person name="Medina M."/>
            <person name="Meijer H.J."/>
            <person name="Nordberg E.K."/>
            <person name="Maclean D.J."/>
            <person name="Ospina-Giraldo M.D."/>
            <person name="Morris P.F."/>
            <person name="Phuntumart V."/>
            <person name="Putnam N.H."/>
            <person name="Rash S."/>
            <person name="Rose J.K."/>
            <person name="Sakihama Y."/>
            <person name="Salamov A.A."/>
            <person name="Savidor A."/>
            <person name="Scheuring C.F."/>
            <person name="Smith B.M."/>
            <person name="Sobral B.W."/>
            <person name="Terry A."/>
            <person name="Torto-Alalibo T.A."/>
            <person name="Win J."/>
            <person name="Xu Z."/>
            <person name="Zhang H."/>
            <person name="Grigoriev I.V."/>
            <person name="Rokhsar D.S."/>
            <person name="Boore J.L."/>
        </authorList>
    </citation>
    <scope>NUCLEOTIDE SEQUENCE [LARGE SCALE GENOMIC DNA]</scope>
    <source>
        <strain evidence="1 2">P6497</strain>
    </source>
</reference>
<dbReference type="InParanoid" id="G4ZPE3"/>
<name>G4ZPE3_PHYSP</name>
<proteinExistence type="predicted"/>
<gene>
    <name evidence="1" type="ORF">PHYSODRAFT_506731</name>
</gene>
<dbReference type="EMBL" id="JH159155">
    <property type="protein sequence ID" value="EGZ15477.1"/>
    <property type="molecule type" value="Genomic_DNA"/>
</dbReference>
<evidence type="ECO:0000313" key="1">
    <source>
        <dbReference type="EMBL" id="EGZ15477.1"/>
    </source>
</evidence>
<keyword evidence="2" id="KW-1185">Reference proteome</keyword>
<protein>
    <submittedName>
        <fullName evidence="1">Uncharacterized protein</fullName>
    </submittedName>
</protein>
<evidence type="ECO:0000313" key="2">
    <source>
        <dbReference type="Proteomes" id="UP000002640"/>
    </source>
</evidence>
<organism evidence="1 2">
    <name type="scientific">Phytophthora sojae (strain P6497)</name>
    <name type="common">Soybean stem and root rot agent</name>
    <name type="synonym">Phytophthora megasperma f. sp. glycines</name>
    <dbReference type="NCBI Taxonomy" id="1094619"/>
    <lineage>
        <taxon>Eukaryota</taxon>
        <taxon>Sar</taxon>
        <taxon>Stramenopiles</taxon>
        <taxon>Oomycota</taxon>
        <taxon>Peronosporomycetes</taxon>
        <taxon>Peronosporales</taxon>
        <taxon>Peronosporaceae</taxon>
        <taxon>Phytophthora</taxon>
    </lineage>
</organism>
<dbReference type="RefSeq" id="XP_009529226.1">
    <property type="nucleotide sequence ID" value="XM_009530931.1"/>
</dbReference>
<sequence>MDALLVKTKKEVGKGGKLIYLYDGPPIFPPQTAQMVCFTSPNETWFRMMAKNPHKRTLFMPLWDLEELQTAAKALDLAMDTSDTLLNYEEGALSVLDKVEQRYRTFGGVARECLSTVESIIESRQKEMEIFMSYFENVDNLVNFFNRTEAEVVLHGVGHYIPNPEGPGLYTLVVASEFVKQFLTDRWKRLEASTRNKICRELQAISAAASFRGVLFNVHEKTEQQDHSAGP</sequence>
<dbReference type="GeneID" id="20658656"/>
<accession>G4ZPE3</accession>
<dbReference type="PANTHER" id="PTHR33129:SF1">
    <property type="entry name" value="ATP-BINDING PROTEIN"/>
    <property type="match status" value="1"/>
</dbReference>
<dbReference type="PANTHER" id="PTHR33129">
    <property type="entry name" value="PROTEIN KINASE DOMAIN-CONTAINING PROTEIN-RELATED"/>
    <property type="match status" value="1"/>
</dbReference>